<evidence type="ECO:0000313" key="3">
    <source>
        <dbReference type="Proteomes" id="UP000054359"/>
    </source>
</evidence>
<gene>
    <name evidence="2" type="ORF">X975_11772</name>
</gene>
<feature type="non-terminal residue" evidence="2">
    <location>
        <position position="134"/>
    </location>
</feature>
<dbReference type="EMBL" id="KK119076">
    <property type="protein sequence ID" value="KFM74628.1"/>
    <property type="molecule type" value="Genomic_DNA"/>
</dbReference>
<protein>
    <submittedName>
        <fullName evidence="2">Uncharacterized protein</fullName>
    </submittedName>
</protein>
<keyword evidence="3" id="KW-1185">Reference proteome</keyword>
<sequence length="134" mass="15891">MRKKEILNTECEVIGRLKIKVSDAVAKCKDHFIQASKNRKNELNEFDRELKKLKEIKKKIRKYEKYEIPLTISRGESILQNASREREAECEVIEEDLRYLMGKEKSLKQEEMSLLDLFEILEQGKMEDVLQTEV</sequence>
<organism evidence="2 3">
    <name type="scientific">Stegodyphus mimosarum</name>
    <name type="common">African social velvet spider</name>
    <dbReference type="NCBI Taxonomy" id="407821"/>
    <lineage>
        <taxon>Eukaryota</taxon>
        <taxon>Metazoa</taxon>
        <taxon>Ecdysozoa</taxon>
        <taxon>Arthropoda</taxon>
        <taxon>Chelicerata</taxon>
        <taxon>Arachnida</taxon>
        <taxon>Araneae</taxon>
        <taxon>Araneomorphae</taxon>
        <taxon>Entelegynae</taxon>
        <taxon>Eresoidea</taxon>
        <taxon>Eresidae</taxon>
        <taxon>Stegodyphus</taxon>
    </lineage>
</organism>
<accession>A0A087UB89</accession>
<keyword evidence="1" id="KW-0175">Coiled coil</keyword>
<evidence type="ECO:0000313" key="2">
    <source>
        <dbReference type="EMBL" id="KFM74628.1"/>
    </source>
</evidence>
<feature type="coiled-coil region" evidence="1">
    <location>
        <begin position="36"/>
        <end position="63"/>
    </location>
</feature>
<dbReference type="Proteomes" id="UP000054359">
    <property type="component" value="Unassembled WGS sequence"/>
</dbReference>
<reference evidence="2 3" key="1">
    <citation type="submission" date="2013-11" db="EMBL/GenBank/DDBJ databases">
        <title>Genome sequencing of Stegodyphus mimosarum.</title>
        <authorList>
            <person name="Bechsgaard J."/>
        </authorList>
    </citation>
    <scope>NUCLEOTIDE SEQUENCE [LARGE SCALE GENOMIC DNA]</scope>
</reference>
<dbReference type="AlphaFoldDB" id="A0A087UB89"/>
<name>A0A087UB89_STEMI</name>
<dbReference type="OrthoDB" id="10596372at2759"/>
<evidence type="ECO:0000256" key="1">
    <source>
        <dbReference type="SAM" id="Coils"/>
    </source>
</evidence>
<proteinExistence type="predicted"/>